<dbReference type="GO" id="GO:0005737">
    <property type="term" value="C:cytoplasm"/>
    <property type="evidence" value="ECO:0007669"/>
    <property type="project" value="TreeGrafter"/>
</dbReference>
<dbReference type="InterPro" id="IPR000340">
    <property type="entry name" value="Dual-sp_phosphatase_cat-dom"/>
</dbReference>
<dbReference type="SUPFAM" id="SSF52799">
    <property type="entry name" value="(Phosphotyrosine protein) phosphatases II"/>
    <property type="match status" value="1"/>
</dbReference>
<protein>
    <recommendedName>
        <fullName evidence="1">Tyrosine specific protein phosphatases domain-containing protein</fullName>
    </recommendedName>
</protein>
<dbReference type="Gene3D" id="3.90.190.10">
    <property type="entry name" value="Protein tyrosine phosphatase superfamily"/>
    <property type="match status" value="1"/>
</dbReference>
<dbReference type="Proteomes" id="UP001168990">
    <property type="component" value="Unassembled WGS sequence"/>
</dbReference>
<dbReference type="PANTHER" id="PTHR46377:SF1">
    <property type="entry name" value="DUAL SPECIFICITY PROTEIN PHOSPHATASE 19"/>
    <property type="match status" value="1"/>
</dbReference>
<accession>A0AA39C9P3</accession>
<dbReference type="PANTHER" id="PTHR46377">
    <property type="entry name" value="DUAL SPECIFICITY PROTEIN PHOSPHATASE 19"/>
    <property type="match status" value="1"/>
</dbReference>
<dbReference type="GO" id="GO:0008579">
    <property type="term" value="F:JUN kinase phosphatase activity"/>
    <property type="evidence" value="ECO:0007669"/>
    <property type="project" value="TreeGrafter"/>
</dbReference>
<dbReference type="Pfam" id="PF00782">
    <property type="entry name" value="DSPc"/>
    <property type="match status" value="1"/>
</dbReference>
<keyword evidence="3" id="KW-1185">Reference proteome</keyword>
<dbReference type="InterPro" id="IPR000387">
    <property type="entry name" value="Tyr_Pase_dom"/>
</dbReference>
<reference evidence="2" key="2">
    <citation type="submission" date="2023-03" db="EMBL/GenBank/DDBJ databases">
        <authorList>
            <person name="Inwood S.N."/>
            <person name="Skelly J.G."/>
            <person name="Guhlin J."/>
            <person name="Harrop T.W.R."/>
            <person name="Goldson S.G."/>
            <person name="Dearden P.K."/>
        </authorList>
    </citation>
    <scope>NUCLEOTIDE SEQUENCE</scope>
    <source>
        <strain evidence="2">Irish</strain>
        <tissue evidence="2">Whole body</tissue>
    </source>
</reference>
<reference evidence="2" key="1">
    <citation type="journal article" date="2023" name="bioRxiv">
        <title>Scaffold-level genome assemblies of two parasitoid biocontrol wasps reveal the parthenogenesis mechanism and an associated novel virus.</title>
        <authorList>
            <person name="Inwood S."/>
            <person name="Skelly J."/>
            <person name="Guhlin J."/>
            <person name="Harrop T."/>
            <person name="Goldson S."/>
            <person name="Dearden P."/>
        </authorList>
    </citation>
    <scope>NUCLEOTIDE SEQUENCE</scope>
    <source>
        <strain evidence="2">Irish</strain>
        <tissue evidence="2">Whole body</tissue>
    </source>
</reference>
<name>A0AA39C9P3_9HYME</name>
<comment type="caution">
    <text evidence="2">The sequence shown here is derived from an EMBL/GenBank/DDBJ whole genome shotgun (WGS) entry which is preliminary data.</text>
</comment>
<dbReference type="InterPro" id="IPR029021">
    <property type="entry name" value="Prot-tyrosine_phosphatase-like"/>
</dbReference>
<evidence type="ECO:0000313" key="2">
    <source>
        <dbReference type="EMBL" id="KAK0160368.1"/>
    </source>
</evidence>
<proteinExistence type="predicted"/>
<dbReference type="AlphaFoldDB" id="A0AA39C9P3"/>
<gene>
    <name evidence="2" type="ORF">PV328_007784</name>
</gene>
<evidence type="ECO:0000313" key="3">
    <source>
        <dbReference type="Proteomes" id="UP001168990"/>
    </source>
</evidence>
<dbReference type="SMART" id="SM00195">
    <property type="entry name" value="DSPc"/>
    <property type="match status" value="1"/>
</dbReference>
<organism evidence="2 3">
    <name type="scientific">Microctonus aethiopoides</name>
    <dbReference type="NCBI Taxonomy" id="144406"/>
    <lineage>
        <taxon>Eukaryota</taxon>
        <taxon>Metazoa</taxon>
        <taxon>Ecdysozoa</taxon>
        <taxon>Arthropoda</taxon>
        <taxon>Hexapoda</taxon>
        <taxon>Insecta</taxon>
        <taxon>Pterygota</taxon>
        <taxon>Neoptera</taxon>
        <taxon>Endopterygota</taxon>
        <taxon>Hymenoptera</taxon>
        <taxon>Apocrita</taxon>
        <taxon>Ichneumonoidea</taxon>
        <taxon>Braconidae</taxon>
        <taxon>Euphorinae</taxon>
        <taxon>Microctonus</taxon>
    </lineage>
</organism>
<dbReference type="EMBL" id="JAQQBS010001423">
    <property type="protein sequence ID" value="KAK0160368.1"/>
    <property type="molecule type" value="Genomic_DNA"/>
</dbReference>
<dbReference type="CDD" id="cd14498">
    <property type="entry name" value="DSP"/>
    <property type="match status" value="1"/>
</dbReference>
<dbReference type="InterPro" id="IPR020422">
    <property type="entry name" value="TYR_PHOSPHATASE_DUAL_dom"/>
</dbReference>
<sequence length="145" mass="16926">MIRFLKERRITRILRGNRTPGVCCDRILDHQIAAILPRVFVGTQDSALCLDILKHHKFKHILNHGINPSINFNTSIKCYYMKILHIPEFGLNALFRSCIKMMNAHRNENILIHCHVGVSRSLTIINGYLMTQEKLTYDKTYHKIK</sequence>
<evidence type="ECO:0000259" key="1">
    <source>
        <dbReference type="PROSITE" id="PS50056"/>
    </source>
</evidence>
<feature type="domain" description="Tyrosine specific protein phosphatases" evidence="1">
    <location>
        <begin position="96"/>
        <end position="145"/>
    </location>
</feature>
<dbReference type="PROSITE" id="PS50056">
    <property type="entry name" value="TYR_PHOSPHATASE_2"/>
    <property type="match status" value="1"/>
</dbReference>